<evidence type="ECO:0000256" key="1">
    <source>
        <dbReference type="ARBA" id="ARBA00023015"/>
    </source>
</evidence>
<keyword evidence="2" id="KW-0238">DNA-binding</keyword>
<dbReference type="PROSITE" id="PS51078">
    <property type="entry name" value="ICLR_ED"/>
    <property type="match status" value="1"/>
</dbReference>
<evidence type="ECO:0000256" key="3">
    <source>
        <dbReference type="ARBA" id="ARBA00023163"/>
    </source>
</evidence>
<dbReference type="Gene3D" id="3.30.450.40">
    <property type="match status" value="1"/>
</dbReference>
<reference evidence="6 7" key="1">
    <citation type="submission" date="2020-10" db="EMBL/GenBank/DDBJ databases">
        <title>Complete genome sequence of Cupriavidus basilensis CCUG 49340T.</title>
        <authorList>
            <person name="Salva-Serra F."/>
            <person name="Donoso R.A."/>
            <person name="Cho K.H."/>
            <person name="Yoo J.A."/>
            <person name="Lee K."/>
            <person name="Yoon S.-H."/>
            <person name="Perez-Pantoja D."/>
            <person name="Moore E.R.B."/>
        </authorList>
    </citation>
    <scope>NUCLEOTIDE SEQUENCE [LARGE SCALE GENOMIC DNA]</scope>
    <source>
        <strain evidence="7">CCUG 49340</strain>
    </source>
</reference>
<dbReference type="SUPFAM" id="SSF55781">
    <property type="entry name" value="GAF domain-like"/>
    <property type="match status" value="1"/>
</dbReference>
<dbReference type="Pfam" id="PF01614">
    <property type="entry name" value="IclR_C"/>
    <property type="match status" value="1"/>
</dbReference>
<keyword evidence="3" id="KW-0804">Transcription</keyword>
<dbReference type="PANTHER" id="PTHR30136:SF35">
    <property type="entry name" value="HTH-TYPE TRANSCRIPTIONAL REGULATOR RV1719"/>
    <property type="match status" value="1"/>
</dbReference>
<dbReference type="SUPFAM" id="SSF46785">
    <property type="entry name" value="Winged helix' DNA-binding domain"/>
    <property type="match status" value="1"/>
</dbReference>
<dbReference type="PANTHER" id="PTHR30136">
    <property type="entry name" value="HELIX-TURN-HELIX TRANSCRIPTIONAL REGULATOR, ICLR FAMILY"/>
    <property type="match status" value="1"/>
</dbReference>
<sequence>MASVRDRALSILELLARHVHGLPMFEIADRLGIPRTATHRLLGELKEMGYVKHDQSKSQYMLTVKLASLGLGYLAATGIADVAQPLLDDLAEASGELARLAVIEDSQLIWVAKAQGSHSGLRYDPDAGLDVYLPATANGLAWLAAVSEERALELVALQGMERAREMGPSAPQTLRALMEQVEQTRQRGYAVVFDAYEAGTSALAAVVRRQNGGEAIGTVSIAGPSVRMTKERMEALAPLVQECASALALASVSSPMFARHDAKQGGHTQPGSH</sequence>
<dbReference type="InterPro" id="IPR014757">
    <property type="entry name" value="Tscrpt_reg_IclR_C"/>
</dbReference>
<keyword evidence="1" id="KW-0805">Transcription regulation</keyword>
<dbReference type="FunFam" id="1.10.10.10:FF:000056">
    <property type="entry name" value="IclR family transcriptional regulator"/>
    <property type="match status" value="1"/>
</dbReference>
<organism evidence="6 7">
    <name type="scientific">Cupriavidus basilensis</name>
    <dbReference type="NCBI Taxonomy" id="68895"/>
    <lineage>
        <taxon>Bacteria</taxon>
        <taxon>Pseudomonadati</taxon>
        <taxon>Pseudomonadota</taxon>
        <taxon>Betaproteobacteria</taxon>
        <taxon>Burkholderiales</taxon>
        <taxon>Burkholderiaceae</taxon>
        <taxon>Cupriavidus</taxon>
    </lineage>
</organism>
<accession>A0A643FRH6</accession>
<evidence type="ECO:0000259" key="4">
    <source>
        <dbReference type="PROSITE" id="PS51077"/>
    </source>
</evidence>
<evidence type="ECO:0000313" key="7">
    <source>
        <dbReference type="Proteomes" id="UP000397656"/>
    </source>
</evidence>
<evidence type="ECO:0000313" key="6">
    <source>
        <dbReference type="EMBL" id="QOT77870.1"/>
    </source>
</evidence>
<evidence type="ECO:0000259" key="5">
    <source>
        <dbReference type="PROSITE" id="PS51078"/>
    </source>
</evidence>
<dbReference type="SMART" id="SM00346">
    <property type="entry name" value="HTH_ICLR"/>
    <property type="match status" value="1"/>
</dbReference>
<evidence type="ECO:0000256" key="2">
    <source>
        <dbReference type="ARBA" id="ARBA00023125"/>
    </source>
</evidence>
<dbReference type="Pfam" id="PF09339">
    <property type="entry name" value="HTH_IclR"/>
    <property type="match status" value="1"/>
</dbReference>
<dbReference type="AlphaFoldDB" id="A0A643FRH6"/>
<protein>
    <submittedName>
        <fullName evidence="6">IclR family transcriptional regulator</fullName>
    </submittedName>
</protein>
<dbReference type="InterPro" id="IPR036390">
    <property type="entry name" value="WH_DNA-bd_sf"/>
</dbReference>
<dbReference type="GeneID" id="98400755"/>
<dbReference type="GO" id="GO:0003700">
    <property type="term" value="F:DNA-binding transcription factor activity"/>
    <property type="evidence" value="ECO:0007669"/>
    <property type="project" value="TreeGrafter"/>
</dbReference>
<dbReference type="Gene3D" id="1.10.10.10">
    <property type="entry name" value="Winged helix-like DNA-binding domain superfamily/Winged helix DNA-binding domain"/>
    <property type="match status" value="1"/>
</dbReference>
<dbReference type="PROSITE" id="PS51077">
    <property type="entry name" value="HTH_ICLR"/>
    <property type="match status" value="1"/>
</dbReference>
<feature type="domain" description="HTH iclR-type" evidence="4">
    <location>
        <begin position="2"/>
        <end position="64"/>
    </location>
</feature>
<proteinExistence type="predicted"/>
<name>A0A643FRH6_9BURK</name>
<dbReference type="InterPro" id="IPR029016">
    <property type="entry name" value="GAF-like_dom_sf"/>
</dbReference>
<dbReference type="Proteomes" id="UP000397656">
    <property type="component" value="Chromosome 1"/>
</dbReference>
<feature type="domain" description="IclR-ED" evidence="5">
    <location>
        <begin position="65"/>
        <end position="253"/>
    </location>
</feature>
<dbReference type="GO" id="GO:0045892">
    <property type="term" value="P:negative regulation of DNA-templated transcription"/>
    <property type="evidence" value="ECO:0007669"/>
    <property type="project" value="TreeGrafter"/>
</dbReference>
<gene>
    <name evidence="6" type="ORF">F7R26_007525</name>
</gene>
<dbReference type="InterPro" id="IPR005471">
    <property type="entry name" value="Tscrpt_reg_IclR_N"/>
</dbReference>
<dbReference type="RefSeq" id="WP_150987641.1">
    <property type="nucleotide sequence ID" value="NZ_CP062803.1"/>
</dbReference>
<dbReference type="EMBL" id="CP062803">
    <property type="protein sequence ID" value="QOT77870.1"/>
    <property type="molecule type" value="Genomic_DNA"/>
</dbReference>
<dbReference type="InterPro" id="IPR036388">
    <property type="entry name" value="WH-like_DNA-bd_sf"/>
</dbReference>
<dbReference type="GO" id="GO:0003677">
    <property type="term" value="F:DNA binding"/>
    <property type="evidence" value="ECO:0007669"/>
    <property type="project" value="UniProtKB-KW"/>
</dbReference>
<dbReference type="InterPro" id="IPR050707">
    <property type="entry name" value="HTH_MetabolicPath_Reg"/>
</dbReference>